<keyword evidence="3" id="KW-1185">Reference proteome</keyword>
<dbReference type="Proteomes" id="UP000625711">
    <property type="component" value="Unassembled WGS sequence"/>
</dbReference>
<accession>A0A834M3R7</accession>
<protein>
    <submittedName>
        <fullName evidence="2">Uncharacterized protein</fullName>
    </submittedName>
</protein>
<feature type="region of interest" description="Disordered" evidence="1">
    <location>
        <begin position="51"/>
        <end position="88"/>
    </location>
</feature>
<proteinExistence type="predicted"/>
<reference evidence="2" key="1">
    <citation type="submission" date="2020-08" db="EMBL/GenBank/DDBJ databases">
        <title>Genome sequencing and assembly of the red palm weevil Rhynchophorus ferrugineus.</title>
        <authorList>
            <person name="Dias G.B."/>
            <person name="Bergman C.M."/>
            <person name="Manee M."/>
        </authorList>
    </citation>
    <scope>NUCLEOTIDE SEQUENCE</scope>
    <source>
        <strain evidence="2">AA-2017</strain>
        <tissue evidence="2">Whole larva</tissue>
    </source>
</reference>
<dbReference type="EMBL" id="JAACXV010014518">
    <property type="protein sequence ID" value="KAF7266686.1"/>
    <property type="molecule type" value="Genomic_DNA"/>
</dbReference>
<dbReference type="AlphaFoldDB" id="A0A834M3R7"/>
<organism evidence="2 3">
    <name type="scientific">Rhynchophorus ferrugineus</name>
    <name type="common">Red palm weevil</name>
    <name type="synonym">Curculio ferrugineus</name>
    <dbReference type="NCBI Taxonomy" id="354439"/>
    <lineage>
        <taxon>Eukaryota</taxon>
        <taxon>Metazoa</taxon>
        <taxon>Ecdysozoa</taxon>
        <taxon>Arthropoda</taxon>
        <taxon>Hexapoda</taxon>
        <taxon>Insecta</taxon>
        <taxon>Pterygota</taxon>
        <taxon>Neoptera</taxon>
        <taxon>Endopterygota</taxon>
        <taxon>Coleoptera</taxon>
        <taxon>Polyphaga</taxon>
        <taxon>Cucujiformia</taxon>
        <taxon>Curculionidae</taxon>
        <taxon>Dryophthorinae</taxon>
        <taxon>Rhynchophorus</taxon>
    </lineage>
</organism>
<evidence type="ECO:0000313" key="3">
    <source>
        <dbReference type="Proteomes" id="UP000625711"/>
    </source>
</evidence>
<gene>
    <name evidence="2" type="ORF">GWI33_020018</name>
</gene>
<evidence type="ECO:0000256" key="1">
    <source>
        <dbReference type="SAM" id="MobiDB-lite"/>
    </source>
</evidence>
<sequence>MSPPLQYRNPGPRILSRKRLFEIAKTPLKTAEEPTNKKICGPLRTLGKWTCYDHNEDSDSTDSDSASYDADNDLTPDSSPIKKQFPRNAYKNTEINKILGENQRKLYTESITKLDLMDTDGT</sequence>
<comment type="caution">
    <text evidence="2">The sequence shown here is derived from an EMBL/GenBank/DDBJ whole genome shotgun (WGS) entry which is preliminary data.</text>
</comment>
<evidence type="ECO:0000313" key="2">
    <source>
        <dbReference type="EMBL" id="KAF7266686.1"/>
    </source>
</evidence>
<name>A0A834M3R7_RHYFE</name>